<evidence type="ECO:0000313" key="3">
    <source>
        <dbReference type="Proteomes" id="UP000447876"/>
    </source>
</evidence>
<dbReference type="PROSITE" id="PS50930">
    <property type="entry name" value="HTH_LYTTR"/>
    <property type="match status" value="1"/>
</dbReference>
<sequence length="124" mass="14826">MPIKKAIHKRQEGKKNFLPIHQKGREILVPFRDIVYLESKIRKIHLYTKDNEIQYYSTLSEEEKKLPFTNFIRIHQSYIVNFHYIREISYKKVFLVTGIQLPISERNSASVKKNYLKFRGSLIG</sequence>
<organism evidence="2 3">
    <name type="scientific">Paenibacillus woosongensis</name>
    <dbReference type="NCBI Taxonomy" id="307580"/>
    <lineage>
        <taxon>Bacteria</taxon>
        <taxon>Bacillati</taxon>
        <taxon>Bacillota</taxon>
        <taxon>Bacilli</taxon>
        <taxon>Bacillales</taxon>
        <taxon>Paenibacillaceae</taxon>
        <taxon>Paenibacillus</taxon>
    </lineage>
</organism>
<dbReference type="GO" id="GO:0000156">
    <property type="term" value="F:phosphorelay response regulator activity"/>
    <property type="evidence" value="ECO:0007669"/>
    <property type="project" value="InterPro"/>
</dbReference>
<reference evidence="2 3" key="1">
    <citation type="submission" date="2019-11" db="EMBL/GenBank/DDBJ databases">
        <title>Draft genome sequences of five Paenibacillus species of dairy origin.</title>
        <authorList>
            <person name="Olajide A.M."/>
            <person name="Chen S."/>
            <person name="Lapointe G."/>
        </authorList>
    </citation>
    <scope>NUCLEOTIDE SEQUENCE [LARGE SCALE GENOMIC DNA]</scope>
    <source>
        <strain evidence="2 3">12CR55</strain>
    </source>
</reference>
<feature type="domain" description="HTH LytTR-type" evidence="1">
    <location>
        <begin position="18"/>
        <end position="117"/>
    </location>
</feature>
<gene>
    <name evidence="2" type="ORF">GNP95_12570</name>
</gene>
<dbReference type="InterPro" id="IPR007492">
    <property type="entry name" value="LytTR_DNA-bd_dom"/>
</dbReference>
<dbReference type="PANTHER" id="PTHR37299">
    <property type="entry name" value="TRANSCRIPTIONAL REGULATOR-RELATED"/>
    <property type="match status" value="1"/>
</dbReference>
<dbReference type="Gene3D" id="2.40.50.1020">
    <property type="entry name" value="LytTr DNA-binding domain"/>
    <property type="match status" value="1"/>
</dbReference>
<dbReference type="GO" id="GO:0003677">
    <property type="term" value="F:DNA binding"/>
    <property type="evidence" value="ECO:0007669"/>
    <property type="project" value="InterPro"/>
</dbReference>
<dbReference type="Pfam" id="PF04397">
    <property type="entry name" value="LytTR"/>
    <property type="match status" value="1"/>
</dbReference>
<dbReference type="RefSeq" id="WP_155611320.1">
    <property type="nucleotide sequence ID" value="NZ_WNZW01000003.1"/>
</dbReference>
<evidence type="ECO:0000259" key="1">
    <source>
        <dbReference type="PROSITE" id="PS50930"/>
    </source>
</evidence>
<accession>A0A7X3CPA6</accession>
<proteinExistence type="predicted"/>
<dbReference type="PANTHER" id="PTHR37299:SF1">
    <property type="entry name" value="STAGE 0 SPORULATION PROTEIN A HOMOLOG"/>
    <property type="match status" value="1"/>
</dbReference>
<dbReference type="SMART" id="SM00850">
    <property type="entry name" value="LytTR"/>
    <property type="match status" value="1"/>
</dbReference>
<dbReference type="InterPro" id="IPR046947">
    <property type="entry name" value="LytR-like"/>
</dbReference>
<dbReference type="Proteomes" id="UP000447876">
    <property type="component" value="Unassembled WGS sequence"/>
</dbReference>
<protein>
    <recommendedName>
        <fullName evidence="1">HTH LytTR-type domain-containing protein</fullName>
    </recommendedName>
</protein>
<name>A0A7X3CPA6_9BACL</name>
<dbReference type="AlphaFoldDB" id="A0A7X3CPA6"/>
<dbReference type="OrthoDB" id="9802383at2"/>
<comment type="caution">
    <text evidence="2">The sequence shown here is derived from an EMBL/GenBank/DDBJ whole genome shotgun (WGS) entry which is preliminary data.</text>
</comment>
<evidence type="ECO:0000313" key="2">
    <source>
        <dbReference type="EMBL" id="MUG45825.1"/>
    </source>
</evidence>
<dbReference type="EMBL" id="WNZW01000003">
    <property type="protein sequence ID" value="MUG45825.1"/>
    <property type="molecule type" value="Genomic_DNA"/>
</dbReference>